<protein>
    <submittedName>
        <fullName evidence="11">Aminoglycoside 3'-phosphotransferase</fullName>
    </submittedName>
</protein>
<keyword evidence="2 7" id="KW-0808">Transferase</keyword>
<dbReference type="GO" id="GO:0046677">
    <property type="term" value="P:response to antibiotic"/>
    <property type="evidence" value="ECO:0007669"/>
    <property type="project" value="UniProtKB-KW"/>
</dbReference>
<keyword evidence="3 7" id="KW-0547">Nucleotide-binding</keyword>
<feature type="active site" description="Proton acceptor" evidence="8">
    <location>
        <position position="183"/>
    </location>
</feature>
<dbReference type="GO" id="GO:0016773">
    <property type="term" value="F:phosphotransferase activity, alcohol group as acceptor"/>
    <property type="evidence" value="ECO:0007669"/>
    <property type="project" value="InterPro"/>
</dbReference>
<evidence type="ECO:0000256" key="6">
    <source>
        <dbReference type="ARBA" id="ARBA00023251"/>
    </source>
</evidence>
<keyword evidence="9" id="KW-0479">Metal-binding</keyword>
<dbReference type="PANTHER" id="PTHR21310">
    <property type="entry name" value="AMINOGLYCOSIDE PHOSPHOTRANSFERASE-RELATED-RELATED"/>
    <property type="match status" value="1"/>
</dbReference>
<comment type="caution">
    <text evidence="11">The sequence shown here is derived from an EMBL/GenBank/DDBJ whole genome shotgun (WGS) entry which is preliminary data.</text>
</comment>
<dbReference type="Gene3D" id="3.90.1200.10">
    <property type="match status" value="1"/>
</dbReference>
<accession>A0A8J3N121</accession>
<proteinExistence type="inferred from homology"/>
<dbReference type="PIRSF" id="PIRSF000706">
    <property type="entry name" value="Kanamycin_kin"/>
    <property type="match status" value="1"/>
</dbReference>
<evidence type="ECO:0000256" key="8">
    <source>
        <dbReference type="PIRSR" id="PIRSR000706-1"/>
    </source>
</evidence>
<evidence type="ECO:0000256" key="9">
    <source>
        <dbReference type="PIRSR" id="PIRSR000706-2"/>
    </source>
</evidence>
<dbReference type="GO" id="GO:0016301">
    <property type="term" value="F:kinase activity"/>
    <property type="evidence" value="ECO:0007669"/>
    <property type="project" value="UniProtKB-KW"/>
</dbReference>
<evidence type="ECO:0000256" key="2">
    <source>
        <dbReference type="ARBA" id="ARBA00022679"/>
    </source>
</evidence>
<comment type="similarity">
    <text evidence="1 7">Belongs to the aminoglycoside phosphotransferase family.</text>
</comment>
<keyword evidence="6 7" id="KW-0046">Antibiotic resistance</keyword>
<dbReference type="InterPro" id="IPR051678">
    <property type="entry name" value="AGP_Transferase"/>
</dbReference>
<evidence type="ECO:0000256" key="7">
    <source>
        <dbReference type="PIRNR" id="PIRNR000706"/>
    </source>
</evidence>
<sequence>MDANRLQMPSELRRLLGDGEWLADTMGCSDSQVFHVGHGYLKIVPRVSLMNLRAEKDRMLWLQGRLPVPEVYYYGVDEQNEYLYMSEIPGVMACDPVFRNDMPELIALLAEALRMMHAVDIAQCPFDQSLSYRLALAYQGVQQGRVAEEAITARYPDLIPATLYEHLTRVRPTEEDLVFTHGDFCLPNILLDRERHRVSGFIDLEYAGMADRYRDFERVCWSLGFNFSREWIPALLKAYGLEEEDQKKMMFYAQLEDLLWASELP</sequence>
<keyword evidence="12" id="KW-1185">Reference proteome</keyword>
<dbReference type="PANTHER" id="PTHR21310:SF41">
    <property type="entry name" value="3'-PHOSPHOTRANSFERASE, PUTATIVE-RELATED"/>
    <property type="match status" value="1"/>
</dbReference>
<dbReference type="NCBIfam" id="NF033068">
    <property type="entry name" value="APH_3p"/>
    <property type="match status" value="1"/>
</dbReference>
<dbReference type="InterPro" id="IPR011009">
    <property type="entry name" value="Kinase-like_dom_sf"/>
</dbReference>
<evidence type="ECO:0000259" key="10">
    <source>
        <dbReference type="Pfam" id="PF01636"/>
    </source>
</evidence>
<dbReference type="AlphaFoldDB" id="A0A8J3N121"/>
<dbReference type="Pfam" id="PF01636">
    <property type="entry name" value="APH"/>
    <property type="match status" value="1"/>
</dbReference>
<feature type="binding site" evidence="9">
    <location>
        <position position="203"/>
    </location>
    <ligand>
        <name>Mg(2+)</name>
        <dbReference type="ChEBI" id="CHEBI:18420"/>
    </ligand>
</feature>
<evidence type="ECO:0000313" key="12">
    <source>
        <dbReference type="Proteomes" id="UP000597444"/>
    </source>
</evidence>
<evidence type="ECO:0000313" key="11">
    <source>
        <dbReference type="EMBL" id="GHO94764.1"/>
    </source>
</evidence>
<dbReference type="RefSeq" id="WP_220205479.1">
    <property type="nucleotide sequence ID" value="NZ_BNJK01000001.1"/>
</dbReference>
<evidence type="ECO:0000256" key="5">
    <source>
        <dbReference type="ARBA" id="ARBA00022840"/>
    </source>
</evidence>
<dbReference type="InterPro" id="IPR002575">
    <property type="entry name" value="Aminoglycoside_PTrfase"/>
</dbReference>
<dbReference type="GO" id="GO:0005524">
    <property type="term" value="F:ATP binding"/>
    <property type="evidence" value="ECO:0007669"/>
    <property type="project" value="UniProtKB-KW"/>
</dbReference>
<keyword evidence="9" id="KW-0460">Magnesium</keyword>
<dbReference type="EMBL" id="BNJK01000001">
    <property type="protein sequence ID" value="GHO94764.1"/>
    <property type="molecule type" value="Genomic_DNA"/>
</dbReference>
<dbReference type="Gene3D" id="3.30.200.20">
    <property type="entry name" value="Phosphorylase Kinase, domain 1"/>
    <property type="match status" value="1"/>
</dbReference>
<dbReference type="InterPro" id="IPR024165">
    <property type="entry name" value="Kan/Strep_kinase"/>
</dbReference>
<evidence type="ECO:0000256" key="1">
    <source>
        <dbReference type="ARBA" id="ARBA00006219"/>
    </source>
</evidence>
<dbReference type="GO" id="GO:0046872">
    <property type="term" value="F:metal ion binding"/>
    <property type="evidence" value="ECO:0007669"/>
    <property type="project" value="UniProtKB-KW"/>
</dbReference>
<evidence type="ECO:0000256" key="4">
    <source>
        <dbReference type="ARBA" id="ARBA00022777"/>
    </source>
</evidence>
<keyword evidence="5 7" id="KW-0067">ATP-binding</keyword>
<organism evidence="11 12">
    <name type="scientific">Reticulibacter mediterranei</name>
    <dbReference type="NCBI Taxonomy" id="2778369"/>
    <lineage>
        <taxon>Bacteria</taxon>
        <taxon>Bacillati</taxon>
        <taxon>Chloroflexota</taxon>
        <taxon>Ktedonobacteria</taxon>
        <taxon>Ktedonobacterales</taxon>
        <taxon>Reticulibacteraceae</taxon>
        <taxon>Reticulibacter</taxon>
    </lineage>
</organism>
<feature type="binding site" evidence="9">
    <location>
        <position position="188"/>
    </location>
    <ligand>
        <name>Mg(2+)</name>
        <dbReference type="ChEBI" id="CHEBI:18420"/>
    </ligand>
</feature>
<dbReference type="SUPFAM" id="SSF56112">
    <property type="entry name" value="Protein kinase-like (PK-like)"/>
    <property type="match status" value="1"/>
</dbReference>
<dbReference type="CDD" id="cd05150">
    <property type="entry name" value="APH"/>
    <property type="match status" value="1"/>
</dbReference>
<feature type="domain" description="Aminoglycoside phosphotransferase" evidence="10">
    <location>
        <begin position="31"/>
        <end position="246"/>
    </location>
</feature>
<evidence type="ECO:0000256" key="3">
    <source>
        <dbReference type="ARBA" id="ARBA00022741"/>
    </source>
</evidence>
<keyword evidence="4 7" id="KW-0418">Kinase</keyword>
<name>A0A8J3N121_9CHLR</name>
<reference evidence="11" key="1">
    <citation type="submission" date="2020-10" db="EMBL/GenBank/DDBJ databases">
        <title>Taxonomic study of unclassified bacteria belonging to the class Ktedonobacteria.</title>
        <authorList>
            <person name="Yabe S."/>
            <person name="Wang C.M."/>
            <person name="Zheng Y."/>
            <person name="Sakai Y."/>
            <person name="Cavaletti L."/>
            <person name="Monciardini P."/>
            <person name="Donadio S."/>
        </authorList>
    </citation>
    <scope>NUCLEOTIDE SEQUENCE</scope>
    <source>
        <strain evidence="11">ID150040</strain>
    </source>
</reference>
<gene>
    <name evidence="11" type="ORF">KSF_048120</name>
</gene>
<dbReference type="Proteomes" id="UP000597444">
    <property type="component" value="Unassembled WGS sequence"/>
</dbReference>